<evidence type="ECO:0000256" key="3">
    <source>
        <dbReference type="ARBA" id="ARBA00023163"/>
    </source>
</evidence>
<dbReference type="Proteomes" id="UP000823865">
    <property type="component" value="Unassembled WGS sequence"/>
</dbReference>
<dbReference type="PANTHER" id="PTHR44688:SF16">
    <property type="entry name" value="DNA-BINDING TRANSCRIPTIONAL ACTIVATOR DEVR_DOSR"/>
    <property type="match status" value="1"/>
</dbReference>
<keyword evidence="3" id="KW-0804">Transcription</keyword>
<feature type="domain" description="HTH luxR-type" evidence="4">
    <location>
        <begin position="253"/>
        <end position="318"/>
    </location>
</feature>
<dbReference type="InterPro" id="IPR036388">
    <property type="entry name" value="WH-like_DNA-bd_sf"/>
</dbReference>
<proteinExistence type="predicted"/>
<accession>A0A9E2P2K0</accession>
<organism evidence="5 6">
    <name type="scientific">Candidatus Paraprevotella stercoravium</name>
    <dbReference type="NCBI Taxonomy" id="2838725"/>
    <lineage>
        <taxon>Bacteria</taxon>
        <taxon>Pseudomonadati</taxon>
        <taxon>Bacteroidota</taxon>
        <taxon>Bacteroidia</taxon>
        <taxon>Bacteroidales</taxon>
        <taxon>Prevotellaceae</taxon>
        <taxon>Paraprevotella</taxon>
    </lineage>
</organism>
<dbReference type="InterPro" id="IPR016032">
    <property type="entry name" value="Sig_transdc_resp-reg_C-effctor"/>
</dbReference>
<evidence type="ECO:0000259" key="4">
    <source>
        <dbReference type="PROSITE" id="PS50043"/>
    </source>
</evidence>
<evidence type="ECO:0000256" key="2">
    <source>
        <dbReference type="ARBA" id="ARBA00023125"/>
    </source>
</evidence>
<reference evidence="5" key="1">
    <citation type="journal article" date="2021" name="PeerJ">
        <title>Extensive microbial diversity within the chicken gut microbiome revealed by metagenomics and culture.</title>
        <authorList>
            <person name="Gilroy R."/>
            <person name="Ravi A."/>
            <person name="Getino M."/>
            <person name="Pursley I."/>
            <person name="Horton D.L."/>
            <person name="Alikhan N.F."/>
            <person name="Baker D."/>
            <person name="Gharbi K."/>
            <person name="Hall N."/>
            <person name="Watson M."/>
            <person name="Adriaenssens E.M."/>
            <person name="Foster-Nyarko E."/>
            <person name="Jarju S."/>
            <person name="Secka A."/>
            <person name="Antonio M."/>
            <person name="Oren A."/>
            <person name="Chaudhuri R.R."/>
            <person name="La Ragione R."/>
            <person name="Hildebrand F."/>
            <person name="Pallen M.J."/>
        </authorList>
    </citation>
    <scope>NUCLEOTIDE SEQUENCE</scope>
    <source>
        <strain evidence="5">G3-2149</strain>
    </source>
</reference>
<evidence type="ECO:0000313" key="6">
    <source>
        <dbReference type="Proteomes" id="UP000823865"/>
    </source>
</evidence>
<keyword evidence="2" id="KW-0238">DNA-binding</keyword>
<gene>
    <name evidence="5" type="ORF">H9789_09450</name>
</gene>
<dbReference type="AlphaFoldDB" id="A0A9E2P2K0"/>
<evidence type="ECO:0000313" key="5">
    <source>
        <dbReference type="EMBL" id="MBU3854016.1"/>
    </source>
</evidence>
<dbReference type="PRINTS" id="PR00038">
    <property type="entry name" value="HTHLUXR"/>
</dbReference>
<dbReference type="PANTHER" id="PTHR44688">
    <property type="entry name" value="DNA-BINDING TRANSCRIPTIONAL ACTIVATOR DEVR_DOSR"/>
    <property type="match status" value="1"/>
</dbReference>
<dbReference type="GO" id="GO:0003677">
    <property type="term" value="F:DNA binding"/>
    <property type="evidence" value="ECO:0007669"/>
    <property type="project" value="UniProtKB-KW"/>
</dbReference>
<dbReference type="PROSITE" id="PS50043">
    <property type="entry name" value="HTH_LUXR_2"/>
    <property type="match status" value="1"/>
</dbReference>
<comment type="caution">
    <text evidence="5">The sequence shown here is derived from an EMBL/GenBank/DDBJ whole genome shotgun (WGS) entry which is preliminary data.</text>
</comment>
<dbReference type="Pfam" id="PF00196">
    <property type="entry name" value="GerE"/>
    <property type="match status" value="1"/>
</dbReference>
<dbReference type="EMBL" id="JAHLFU010000197">
    <property type="protein sequence ID" value="MBU3854016.1"/>
    <property type="molecule type" value="Genomic_DNA"/>
</dbReference>
<reference evidence="5" key="2">
    <citation type="submission" date="2021-04" db="EMBL/GenBank/DDBJ databases">
        <authorList>
            <person name="Gilroy R."/>
        </authorList>
    </citation>
    <scope>NUCLEOTIDE SEQUENCE</scope>
    <source>
        <strain evidence="5">G3-2149</strain>
    </source>
</reference>
<sequence>MKKEYKETDRMEDIICSDHHTLQIINSFGFSLGFGEQTVKEACLNQKIDVKTFLSVINYIQNLDDNKNQTPIPENISLHTLLDYIQRSHNYFLYHRLPATRRHLIEAVDCSGEDKIPYLFLKYFDIFLAEIEEHALYETTQIHPYVNHLIQGIHPRNSPNIHFLMKKQKEHHQIIRKKMSDLTHAIVKYYKNQKKNQIMNDVLYELFVMKEDFECHSLIEEQIFTTCVHALEERSLSSPEHKKTTQPTHLQKEKTAFDMLSKREKEIISLVTQGLSNKKIAEELNISINTVLTHRRHINKKLEIHSPTELTIHAILNGIISVDDIKI</sequence>
<name>A0A9E2P2K0_9BACT</name>
<protein>
    <submittedName>
        <fullName evidence="5">LuxR C-terminal-related transcriptional regulator</fullName>
    </submittedName>
</protein>
<dbReference type="CDD" id="cd06170">
    <property type="entry name" value="LuxR_C_like"/>
    <property type="match status" value="1"/>
</dbReference>
<dbReference type="GO" id="GO:0006355">
    <property type="term" value="P:regulation of DNA-templated transcription"/>
    <property type="evidence" value="ECO:0007669"/>
    <property type="project" value="InterPro"/>
</dbReference>
<evidence type="ECO:0000256" key="1">
    <source>
        <dbReference type="ARBA" id="ARBA00023015"/>
    </source>
</evidence>
<dbReference type="PROSITE" id="PS00622">
    <property type="entry name" value="HTH_LUXR_1"/>
    <property type="match status" value="1"/>
</dbReference>
<dbReference type="SUPFAM" id="SSF46894">
    <property type="entry name" value="C-terminal effector domain of the bipartite response regulators"/>
    <property type="match status" value="1"/>
</dbReference>
<dbReference type="SMART" id="SM00421">
    <property type="entry name" value="HTH_LUXR"/>
    <property type="match status" value="1"/>
</dbReference>
<dbReference type="InterPro" id="IPR000792">
    <property type="entry name" value="Tscrpt_reg_LuxR_C"/>
</dbReference>
<dbReference type="Gene3D" id="1.10.10.10">
    <property type="entry name" value="Winged helix-like DNA-binding domain superfamily/Winged helix DNA-binding domain"/>
    <property type="match status" value="1"/>
</dbReference>
<keyword evidence="1" id="KW-0805">Transcription regulation</keyword>